<dbReference type="OrthoDB" id="191139at2759"/>
<keyword evidence="2" id="KW-1185">Reference proteome</keyword>
<proteinExistence type="predicted"/>
<dbReference type="Proteomes" id="UP000809789">
    <property type="component" value="Unassembled WGS sequence"/>
</dbReference>
<dbReference type="AlphaFoldDB" id="A0A8K0L867"/>
<evidence type="ECO:0000313" key="2">
    <source>
        <dbReference type="Proteomes" id="UP000809789"/>
    </source>
</evidence>
<organism evidence="1 2">
    <name type="scientific">Elsinoe batatas</name>
    <dbReference type="NCBI Taxonomy" id="2601811"/>
    <lineage>
        <taxon>Eukaryota</taxon>
        <taxon>Fungi</taxon>
        <taxon>Dikarya</taxon>
        <taxon>Ascomycota</taxon>
        <taxon>Pezizomycotina</taxon>
        <taxon>Dothideomycetes</taxon>
        <taxon>Dothideomycetidae</taxon>
        <taxon>Myriangiales</taxon>
        <taxon>Elsinoaceae</taxon>
        <taxon>Elsinoe</taxon>
    </lineage>
</organism>
<gene>
    <name evidence="1" type="ORF">KVT40_002336</name>
</gene>
<sequence length="144" mass="15086">MKQLATVANETGTFDTIIHNAGIGYAQPFKKTEDGVSMVFAVNSLAPYVLTALMNRPKRLVFTSSGLHSGGDGTLKDMGGSGAPGTADQGADTLAWLASGNGAGSGQLYKSRKVVKPHKAAQDVKKQEEFLGICEQLSGVKFPK</sequence>
<reference evidence="1" key="1">
    <citation type="submission" date="2021-07" db="EMBL/GenBank/DDBJ databases">
        <title>Elsinoe batatas strain:CRI-CJ2 Genome sequencing and assembly.</title>
        <authorList>
            <person name="Huang L."/>
        </authorList>
    </citation>
    <scope>NUCLEOTIDE SEQUENCE</scope>
    <source>
        <strain evidence="1">CRI-CJ2</strain>
    </source>
</reference>
<evidence type="ECO:0000313" key="1">
    <source>
        <dbReference type="EMBL" id="KAG8630717.1"/>
    </source>
</evidence>
<accession>A0A8K0L867</accession>
<dbReference type="SUPFAM" id="SSF51735">
    <property type="entry name" value="NAD(P)-binding Rossmann-fold domains"/>
    <property type="match status" value="1"/>
</dbReference>
<protein>
    <submittedName>
        <fullName evidence="1">Uncharacterized protein</fullName>
    </submittedName>
</protein>
<dbReference type="Gene3D" id="3.40.50.720">
    <property type="entry name" value="NAD(P)-binding Rossmann-like Domain"/>
    <property type="match status" value="1"/>
</dbReference>
<name>A0A8K0L867_9PEZI</name>
<dbReference type="EMBL" id="JAESVG020000002">
    <property type="protein sequence ID" value="KAG8630717.1"/>
    <property type="molecule type" value="Genomic_DNA"/>
</dbReference>
<dbReference type="InterPro" id="IPR036291">
    <property type="entry name" value="NAD(P)-bd_dom_sf"/>
</dbReference>
<comment type="caution">
    <text evidence="1">The sequence shown here is derived from an EMBL/GenBank/DDBJ whole genome shotgun (WGS) entry which is preliminary data.</text>
</comment>